<comment type="caution">
    <text evidence="1">The sequence shown here is derived from an EMBL/GenBank/DDBJ whole genome shotgun (WGS) entry which is preliminary data.</text>
</comment>
<dbReference type="AlphaFoldDB" id="A0A4R7C9C9"/>
<reference evidence="1 2" key="1">
    <citation type="submission" date="2019-03" db="EMBL/GenBank/DDBJ databases">
        <title>Genomic Encyclopedia of Type Strains, Phase IV (KMG-IV): sequencing the most valuable type-strain genomes for metagenomic binning, comparative biology and taxonomic classification.</title>
        <authorList>
            <person name="Goeker M."/>
        </authorList>
    </citation>
    <scope>NUCLEOTIDE SEQUENCE [LARGE SCALE GENOMIC DNA]</scope>
    <source>
        <strain evidence="1 2">DSM 25903</strain>
    </source>
</reference>
<evidence type="ECO:0000313" key="2">
    <source>
        <dbReference type="Proteomes" id="UP000295122"/>
    </source>
</evidence>
<keyword evidence="2" id="KW-1185">Reference proteome</keyword>
<proteinExistence type="predicted"/>
<dbReference type="RefSeq" id="WP_133768513.1">
    <property type="nucleotide sequence ID" value="NZ_SNZR01000011.1"/>
</dbReference>
<protein>
    <submittedName>
        <fullName evidence="1">Uncharacterized protein</fullName>
    </submittedName>
</protein>
<dbReference type="Proteomes" id="UP000295122">
    <property type="component" value="Unassembled WGS sequence"/>
</dbReference>
<gene>
    <name evidence="1" type="ORF">EV668_0779</name>
</gene>
<accession>A0A4R7C9C9</accession>
<evidence type="ECO:0000313" key="1">
    <source>
        <dbReference type="EMBL" id="TDR93516.1"/>
    </source>
</evidence>
<dbReference type="EMBL" id="SNZR01000011">
    <property type="protein sequence ID" value="TDR93516.1"/>
    <property type="molecule type" value="Genomic_DNA"/>
</dbReference>
<name>A0A4R7C9C9_9HYPH</name>
<sequence length="235" mass="26681">MAEKRISERARRKPRGRLRRTDAVRGPAYVLAGVDARHYVEQRAVEAGLKPQRVLAAVDKLTEPGKMILHLLGLKPEEVRPPHPVPDTQRLDIILCVVEALAERLDPRTGRPRGLFEAYKLAPRYLANPSLREREGVRVWLWKPDGVRTDLIPVTGRQERLMAPDSVKKAHRRARESVLLRFLGDPDEFDDVGWERLVKMFVLARHTRRHAANGSSGLAEMFLLTPPDSIPLKNG</sequence>
<organism evidence="1 2">
    <name type="scientific">Enterovirga rhinocerotis</name>
    <dbReference type="NCBI Taxonomy" id="1339210"/>
    <lineage>
        <taxon>Bacteria</taxon>
        <taxon>Pseudomonadati</taxon>
        <taxon>Pseudomonadota</taxon>
        <taxon>Alphaproteobacteria</taxon>
        <taxon>Hyphomicrobiales</taxon>
        <taxon>Methylobacteriaceae</taxon>
        <taxon>Enterovirga</taxon>
    </lineage>
</organism>